<keyword evidence="1" id="KW-0812">Transmembrane</keyword>
<comment type="caution">
    <text evidence="2">The sequence shown here is derived from an EMBL/GenBank/DDBJ whole genome shotgun (WGS) entry which is preliminary data.</text>
</comment>
<dbReference type="Proteomes" id="UP000297549">
    <property type="component" value="Unassembled WGS sequence"/>
</dbReference>
<dbReference type="Pfam" id="PF13641">
    <property type="entry name" value="Glyco_tranf_2_3"/>
    <property type="match status" value="1"/>
</dbReference>
<feature type="transmembrane region" description="Helical" evidence="1">
    <location>
        <begin position="6"/>
        <end position="24"/>
    </location>
</feature>
<keyword evidence="1" id="KW-0472">Membrane</keyword>
<dbReference type="PANTHER" id="PTHR43646">
    <property type="entry name" value="GLYCOSYLTRANSFERASE"/>
    <property type="match status" value="1"/>
</dbReference>
<protein>
    <submittedName>
        <fullName evidence="2">Glycosyltransferase</fullName>
    </submittedName>
</protein>
<accession>A0A4Z0Q4K5</accession>
<proteinExistence type="predicted"/>
<feature type="transmembrane region" description="Helical" evidence="1">
    <location>
        <begin position="334"/>
        <end position="355"/>
    </location>
</feature>
<keyword evidence="3" id="KW-1185">Reference proteome</keyword>
<dbReference type="RefSeq" id="WP_135462577.1">
    <property type="nucleotide sequence ID" value="NZ_SRLC01000001.1"/>
</dbReference>
<dbReference type="AlphaFoldDB" id="A0A4Z0Q4K5"/>
<evidence type="ECO:0000256" key="1">
    <source>
        <dbReference type="SAM" id="Phobius"/>
    </source>
</evidence>
<dbReference type="PANTHER" id="PTHR43646:SF3">
    <property type="entry name" value="SLR1566 PROTEIN"/>
    <property type="match status" value="1"/>
</dbReference>
<gene>
    <name evidence="2" type="ORF">E5K00_07305</name>
</gene>
<sequence length="367" mass="40345">MTFFLTGYFLLWFLVLATSALLFWRRERPAPAPLAAPLPPVSILIAARNEEATIGRCLQAIRQLDYPPELVEVLLGDDASTDHTRAVAEQAMRGYAGRFRCLPITSQLGSARGKANVLAHLARAATSDYFFITDADIAVPVGWIPALLPFATPEVGTVTGLTVVHGPRLFDRLQGLDWLQSLGLVQVVSDLGRPVTAMGNNMLVTRAAYEATGGYENLPFSVTEDFALFKAVLARGFTFRNVYRPEALACSLPIGTPLRLLHQRRRWLRGVEALPGWLQSGLLFYAGFYPLLLVLAVVAGPLAALGVLGLKMLLQGLLAYGCYRRAGLRMPWQLLPAFEVYTVALTGALTVFRLLPVSFEWKGRLYK</sequence>
<dbReference type="Gene3D" id="3.90.550.10">
    <property type="entry name" value="Spore Coat Polysaccharide Biosynthesis Protein SpsA, Chain A"/>
    <property type="match status" value="1"/>
</dbReference>
<dbReference type="EMBL" id="SRLC01000001">
    <property type="protein sequence ID" value="TGE24998.1"/>
    <property type="molecule type" value="Genomic_DNA"/>
</dbReference>
<dbReference type="GO" id="GO:0016740">
    <property type="term" value="F:transferase activity"/>
    <property type="evidence" value="ECO:0007669"/>
    <property type="project" value="UniProtKB-KW"/>
</dbReference>
<name>A0A4Z0Q4K5_9BACT</name>
<evidence type="ECO:0000313" key="2">
    <source>
        <dbReference type="EMBL" id="TGE24998.1"/>
    </source>
</evidence>
<dbReference type="InterPro" id="IPR029044">
    <property type="entry name" value="Nucleotide-diphossugar_trans"/>
</dbReference>
<dbReference type="OrthoDB" id="9800276at2"/>
<dbReference type="SUPFAM" id="SSF53448">
    <property type="entry name" value="Nucleotide-diphospho-sugar transferases"/>
    <property type="match status" value="1"/>
</dbReference>
<evidence type="ECO:0000313" key="3">
    <source>
        <dbReference type="Proteomes" id="UP000297549"/>
    </source>
</evidence>
<keyword evidence="2" id="KW-0808">Transferase</keyword>
<keyword evidence="1" id="KW-1133">Transmembrane helix</keyword>
<reference evidence="2 3" key="1">
    <citation type="submission" date="2019-04" db="EMBL/GenBank/DDBJ databases">
        <authorList>
            <person name="Feng G."/>
            <person name="Zhang J."/>
            <person name="Zhu H."/>
        </authorList>
    </citation>
    <scope>NUCLEOTIDE SEQUENCE [LARGE SCALE GENOMIC DNA]</scope>
    <source>
        <strain evidence="2 3">JCM 31653</strain>
    </source>
</reference>
<feature type="transmembrane region" description="Helical" evidence="1">
    <location>
        <begin position="292"/>
        <end position="314"/>
    </location>
</feature>
<organism evidence="2 3">
    <name type="scientific">Hymenobacter aquaticus</name>
    <dbReference type="NCBI Taxonomy" id="1867101"/>
    <lineage>
        <taxon>Bacteria</taxon>
        <taxon>Pseudomonadati</taxon>
        <taxon>Bacteroidota</taxon>
        <taxon>Cytophagia</taxon>
        <taxon>Cytophagales</taxon>
        <taxon>Hymenobacteraceae</taxon>
        <taxon>Hymenobacter</taxon>
    </lineage>
</organism>